<dbReference type="AlphaFoldDB" id="A0AAV5U402"/>
<dbReference type="PANTHER" id="PTHR24300">
    <property type="entry name" value="CYTOCHROME P450 508A4-RELATED"/>
    <property type="match status" value="1"/>
</dbReference>
<evidence type="ECO:0000256" key="5">
    <source>
        <dbReference type="PIRSR" id="PIRSR602401-1"/>
    </source>
</evidence>
<dbReference type="InterPro" id="IPR001128">
    <property type="entry name" value="Cyt_P450"/>
</dbReference>
<dbReference type="FunFam" id="1.10.630.10:FF:000122">
    <property type="entry name" value="Cytochrome P450"/>
    <property type="match status" value="1"/>
</dbReference>
<protein>
    <recommendedName>
        <fullName evidence="9">Cytochrome P450</fullName>
    </recommendedName>
</protein>
<dbReference type="InterPro" id="IPR017972">
    <property type="entry name" value="Cyt_P450_CS"/>
</dbReference>
<dbReference type="Proteomes" id="UP001432027">
    <property type="component" value="Unassembled WGS sequence"/>
</dbReference>
<evidence type="ECO:0000256" key="1">
    <source>
        <dbReference type="ARBA" id="ARBA00010617"/>
    </source>
</evidence>
<evidence type="ECO:0000313" key="7">
    <source>
        <dbReference type="EMBL" id="GMT01507.1"/>
    </source>
</evidence>
<feature type="binding site" description="axial binding residue" evidence="5">
    <location>
        <position position="450"/>
    </location>
    <ligand>
        <name>heme</name>
        <dbReference type="ChEBI" id="CHEBI:30413"/>
    </ligand>
    <ligandPart>
        <name>Fe</name>
        <dbReference type="ChEBI" id="CHEBI:18248"/>
    </ligandPart>
</feature>
<dbReference type="EMBL" id="BTSX01000005">
    <property type="protein sequence ID" value="GMT01507.1"/>
    <property type="molecule type" value="Genomic_DNA"/>
</dbReference>
<comment type="cofactor">
    <cofactor evidence="5">
        <name>heme</name>
        <dbReference type="ChEBI" id="CHEBI:30413"/>
    </cofactor>
</comment>
<evidence type="ECO:0000256" key="6">
    <source>
        <dbReference type="RuleBase" id="RU000461"/>
    </source>
</evidence>
<evidence type="ECO:0008006" key="9">
    <source>
        <dbReference type="Google" id="ProtNLM"/>
    </source>
</evidence>
<keyword evidence="5 6" id="KW-0349">Heme</keyword>
<dbReference type="Pfam" id="PF00067">
    <property type="entry name" value="p450"/>
    <property type="match status" value="1"/>
</dbReference>
<dbReference type="PRINTS" id="PR00385">
    <property type="entry name" value="P450"/>
</dbReference>
<dbReference type="GO" id="GO:0006805">
    <property type="term" value="P:xenobiotic metabolic process"/>
    <property type="evidence" value="ECO:0007669"/>
    <property type="project" value="TreeGrafter"/>
</dbReference>
<keyword evidence="4 6" id="KW-0503">Monooxygenase</keyword>
<keyword evidence="6" id="KW-0560">Oxidoreductase</keyword>
<evidence type="ECO:0000313" key="8">
    <source>
        <dbReference type="Proteomes" id="UP001432027"/>
    </source>
</evidence>
<feature type="non-terminal residue" evidence="7">
    <location>
        <position position="503"/>
    </location>
</feature>
<reference evidence="7" key="1">
    <citation type="submission" date="2023-10" db="EMBL/GenBank/DDBJ databases">
        <title>Genome assembly of Pristionchus species.</title>
        <authorList>
            <person name="Yoshida K."/>
            <person name="Sommer R.J."/>
        </authorList>
    </citation>
    <scope>NUCLEOTIDE SEQUENCE</scope>
    <source>
        <strain evidence="7">RS0144</strain>
    </source>
</reference>
<dbReference type="SUPFAM" id="SSF48264">
    <property type="entry name" value="Cytochrome P450"/>
    <property type="match status" value="1"/>
</dbReference>
<evidence type="ECO:0000256" key="2">
    <source>
        <dbReference type="ARBA" id="ARBA00022723"/>
    </source>
</evidence>
<name>A0AAV5U402_9BILA</name>
<dbReference type="PRINTS" id="PR00463">
    <property type="entry name" value="EP450I"/>
</dbReference>
<comment type="similarity">
    <text evidence="1 6">Belongs to the cytochrome P450 family.</text>
</comment>
<dbReference type="Gene3D" id="1.10.630.10">
    <property type="entry name" value="Cytochrome P450"/>
    <property type="match status" value="1"/>
</dbReference>
<dbReference type="GO" id="GO:0016712">
    <property type="term" value="F:oxidoreductase activity, acting on paired donors, with incorporation or reduction of molecular oxygen, reduced flavin or flavoprotein as one donor, and incorporation of one atom of oxygen"/>
    <property type="evidence" value="ECO:0007669"/>
    <property type="project" value="TreeGrafter"/>
</dbReference>
<dbReference type="PANTHER" id="PTHR24300:SF338">
    <property type="entry name" value="CYTOCHROME P450 CYP36A1-RELATED"/>
    <property type="match status" value="1"/>
</dbReference>
<dbReference type="GO" id="GO:0020037">
    <property type="term" value="F:heme binding"/>
    <property type="evidence" value="ECO:0007669"/>
    <property type="project" value="InterPro"/>
</dbReference>
<organism evidence="7 8">
    <name type="scientific">Pristionchus entomophagus</name>
    <dbReference type="NCBI Taxonomy" id="358040"/>
    <lineage>
        <taxon>Eukaryota</taxon>
        <taxon>Metazoa</taxon>
        <taxon>Ecdysozoa</taxon>
        <taxon>Nematoda</taxon>
        <taxon>Chromadorea</taxon>
        <taxon>Rhabditida</taxon>
        <taxon>Rhabditina</taxon>
        <taxon>Diplogasteromorpha</taxon>
        <taxon>Diplogasteroidea</taxon>
        <taxon>Neodiplogasteridae</taxon>
        <taxon>Pristionchus</taxon>
    </lineage>
</organism>
<dbReference type="PROSITE" id="PS00086">
    <property type="entry name" value="CYTOCHROME_P450"/>
    <property type="match status" value="1"/>
</dbReference>
<dbReference type="InterPro" id="IPR002401">
    <property type="entry name" value="Cyt_P450_E_grp-I"/>
</dbReference>
<comment type="caution">
    <text evidence="7">The sequence shown here is derived from an EMBL/GenBank/DDBJ whole genome shotgun (WGS) entry which is preliminary data.</text>
</comment>
<keyword evidence="8" id="KW-1185">Reference proteome</keyword>
<dbReference type="GO" id="GO:0005506">
    <property type="term" value="F:iron ion binding"/>
    <property type="evidence" value="ECO:0007669"/>
    <property type="project" value="InterPro"/>
</dbReference>
<keyword evidence="2 5" id="KW-0479">Metal-binding</keyword>
<gene>
    <name evidence="7" type="ORF">PENTCL1PPCAC_23681</name>
</gene>
<keyword evidence="3 5" id="KW-0408">Iron</keyword>
<dbReference type="InterPro" id="IPR036396">
    <property type="entry name" value="Cyt_P450_sf"/>
</dbReference>
<evidence type="ECO:0000256" key="4">
    <source>
        <dbReference type="ARBA" id="ARBA00023033"/>
    </source>
</evidence>
<dbReference type="GO" id="GO:0006082">
    <property type="term" value="P:organic acid metabolic process"/>
    <property type="evidence" value="ECO:0007669"/>
    <property type="project" value="TreeGrafter"/>
</dbReference>
<proteinExistence type="inferred from homology"/>
<accession>A0AAV5U402</accession>
<evidence type="ECO:0000256" key="3">
    <source>
        <dbReference type="ARBA" id="ARBA00023004"/>
    </source>
</evidence>
<sequence>MLILILLLIAAVVYYYGINRILGLPPGPPPFPLIGNMLSFQWDLDKVLLDWKARYGRVFTVWLPTPMVVIGDHKVLQEHVIKNGDVYLAKKNPEELMKLMSGGLYGLVFEDNDMVKEQRKFAMKSLHEVGFGSASLENTVHHYALEVVTRWRNSEGKPVDVTQNIMKAIGNVVWNVAFGSELEFDNEIVPEFRQLQQDSIPLIAGPHMMFLEMFPFIKNLDFLFGNKLKQLKPLIDRTNAIVVEGIRTAEKSYNPDDQPRSYVEAFLREMKKNEEMGKPAGTRLLNRSTNFEESTLELYYRQTECFSGNFHFEGFDTTVGLLRMCCLELVNNPHVQRKLQKEIDDVIGERRIVNDDQKLLPYTCAFLQEIYRLGNVLPINFLRMTTQDTEIEGMTIRSGTTILPQFSMVHSDPKEFERPDYFCPERHIDSDGQFIKDARITPFSIGKRACLGETLARMEIFVIFATFVQNCHFEPIGKVPPAVEFNYGFTRAVQHFEVKILPR</sequence>
<dbReference type="GO" id="GO:0005737">
    <property type="term" value="C:cytoplasm"/>
    <property type="evidence" value="ECO:0007669"/>
    <property type="project" value="TreeGrafter"/>
</dbReference>
<dbReference type="InterPro" id="IPR050182">
    <property type="entry name" value="Cytochrome_P450_fam2"/>
</dbReference>